<dbReference type="Proteomes" id="UP000433575">
    <property type="component" value="Unassembled WGS sequence"/>
</dbReference>
<dbReference type="EMBL" id="WKPI01000001">
    <property type="protein sequence ID" value="MSC31770.1"/>
    <property type="molecule type" value="Genomic_DNA"/>
</dbReference>
<reference evidence="4 5" key="1">
    <citation type="journal article" date="2019" name="Nat. Med.">
        <title>A library of human gut bacterial isolates paired with longitudinal multiomics data enables mechanistic microbiome research.</title>
        <authorList>
            <person name="Poyet M."/>
            <person name="Groussin M."/>
            <person name="Gibbons S.M."/>
            <person name="Avila-Pacheco J."/>
            <person name="Jiang X."/>
            <person name="Kearney S.M."/>
            <person name="Perrotta A.R."/>
            <person name="Berdy B."/>
            <person name="Zhao S."/>
            <person name="Lieberman T.D."/>
            <person name="Swanson P.K."/>
            <person name="Smith M."/>
            <person name="Roesemann S."/>
            <person name="Alexander J.E."/>
            <person name="Rich S.A."/>
            <person name="Livny J."/>
            <person name="Vlamakis H."/>
            <person name="Clish C."/>
            <person name="Bullock K."/>
            <person name="Deik A."/>
            <person name="Scott J."/>
            <person name="Pierce K.A."/>
            <person name="Xavier R.J."/>
            <person name="Alm E.J."/>
        </authorList>
    </citation>
    <scope>NUCLEOTIDE SEQUENCE [LARGE SCALE GENOMIC DNA]</scope>
    <source>
        <strain evidence="2 4">BIOML-A4</strain>
        <strain evidence="3 5">BIOML-A5</strain>
    </source>
</reference>
<accession>A0A6N7S2B8</accession>
<evidence type="ECO:0000313" key="4">
    <source>
        <dbReference type="Proteomes" id="UP000433575"/>
    </source>
</evidence>
<dbReference type="AlphaFoldDB" id="A0A6N7S2B8"/>
<evidence type="ECO:0000313" key="5">
    <source>
        <dbReference type="Proteomes" id="UP000480929"/>
    </source>
</evidence>
<evidence type="ECO:0000256" key="1">
    <source>
        <dbReference type="SAM" id="MobiDB-lite"/>
    </source>
</evidence>
<dbReference type="Proteomes" id="UP000480929">
    <property type="component" value="Unassembled WGS sequence"/>
</dbReference>
<sequence length="87" mass="9923">MFLKPRLKQSLPDDEFSEKMKKELTSFPACGKLNSSTQMHRSGNEKLERLIQESCRQVQGSTDTRDNCPVSSELKGYPSRGSREFPL</sequence>
<organism evidence="2 4">
    <name type="scientific">Holdemania massiliensis</name>
    <dbReference type="NCBI Taxonomy" id="1468449"/>
    <lineage>
        <taxon>Bacteria</taxon>
        <taxon>Bacillati</taxon>
        <taxon>Bacillota</taxon>
        <taxon>Erysipelotrichia</taxon>
        <taxon>Erysipelotrichales</taxon>
        <taxon>Erysipelotrichaceae</taxon>
        <taxon>Holdemania</taxon>
    </lineage>
</organism>
<dbReference type="RefSeq" id="WP_154237623.1">
    <property type="nucleotide sequence ID" value="NZ_CALJPI010000066.1"/>
</dbReference>
<keyword evidence="5" id="KW-1185">Reference proteome</keyword>
<protein>
    <submittedName>
        <fullName evidence="2">Uncharacterized protein</fullName>
    </submittedName>
</protein>
<comment type="caution">
    <text evidence="2">The sequence shown here is derived from an EMBL/GenBank/DDBJ whole genome shotgun (WGS) entry which is preliminary data.</text>
</comment>
<feature type="region of interest" description="Disordered" evidence="1">
    <location>
        <begin position="55"/>
        <end position="87"/>
    </location>
</feature>
<evidence type="ECO:0000313" key="2">
    <source>
        <dbReference type="EMBL" id="MSA87974.1"/>
    </source>
</evidence>
<gene>
    <name evidence="3" type="ORF">GKD88_01345</name>
    <name evidence="2" type="ORF">GKE08_01335</name>
</gene>
<proteinExistence type="predicted"/>
<name>A0A6N7S2B8_9FIRM</name>
<evidence type="ECO:0000313" key="3">
    <source>
        <dbReference type="EMBL" id="MSC31770.1"/>
    </source>
</evidence>
<dbReference type="EMBL" id="WKPJ01000001">
    <property type="protein sequence ID" value="MSA87974.1"/>
    <property type="molecule type" value="Genomic_DNA"/>
</dbReference>